<sequence length="51" mass="5965">MLWISFSFDICKSDTLALDGLRCYNYGIRAKTHSCRKLKQKKKKQKTKPVS</sequence>
<proteinExistence type="predicted"/>
<comment type="caution">
    <text evidence="1">The sequence shown here is derived from an EMBL/GenBank/DDBJ whole genome shotgun (WGS) entry which is preliminary data.</text>
</comment>
<gene>
    <name evidence="1" type="ORF">HanXRQr2_Chr01g0024051</name>
</gene>
<protein>
    <submittedName>
        <fullName evidence="1">Uncharacterized protein</fullName>
    </submittedName>
</protein>
<reference evidence="1" key="1">
    <citation type="journal article" date="2017" name="Nature">
        <title>The sunflower genome provides insights into oil metabolism, flowering and Asterid evolution.</title>
        <authorList>
            <person name="Badouin H."/>
            <person name="Gouzy J."/>
            <person name="Grassa C.J."/>
            <person name="Murat F."/>
            <person name="Staton S.E."/>
            <person name="Cottret L."/>
            <person name="Lelandais-Briere C."/>
            <person name="Owens G.L."/>
            <person name="Carrere S."/>
            <person name="Mayjonade B."/>
            <person name="Legrand L."/>
            <person name="Gill N."/>
            <person name="Kane N.C."/>
            <person name="Bowers J.E."/>
            <person name="Hubner S."/>
            <person name="Bellec A."/>
            <person name="Berard A."/>
            <person name="Berges H."/>
            <person name="Blanchet N."/>
            <person name="Boniface M.C."/>
            <person name="Brunel D."/>
            <person name="Catrice O."/>
            <person name="Chaidir N."/>
            <person name="Claudel C."/>
            <person name="Donnadieu C."/>
            <person name="Faraut T."/>
            <person name="Fievet G."/>
            <person name="Helmstetter N."/>
            <person name="King M."/>
            <person name="Knapp S.J."/>
            <person name="Lai Z."/>
            <person name="Le Paslier M.C."/>
            <person name="Lippi Y."/>
            <person name="Lorenzon L."/>
            <person name="Mandel J.R."/>
            <person name="Marage G."/>
            <person name="Marchand G."/>
            <person name="Marquand E."/>
            <person name="Bret-Mestries E."/>
            <person name="Morien E."/>
            <person name="Nambeesan S."/>
            <person name="Nguyen T."/>
            <person name="Pegot-Espagnet P."/>
            <person name="Pouilly N."/>
            <person name="Raftis F."/>
            <person name="Sallet E."/>
            <person name="Schiex T."/>
            <person name="Thomas J."/>
            <person name="Vandecasteele C."/>
            <person name="Vares D."/>
            <person name="Vear F."/>
            <person name="Vautrin S."/>
            <person name="Crespi M."/>
            <person name="Mangin B."/>
            <person name="Burke J.M."/>
            <person name="Salse J."/>
            <person name="Munos S."/>
            <person name="Vincourt P."/>
            <person name="Rieseberg L.H."/>
            <person name="Langlade N.B."/>
        </authorList>
    </citation>
    <scope>NUCLEOTIDE SEQUENCE</scope>
    <source>
        <tissue evidence="1">Leaves</tissue>
    </source>
</reference>
<dbReference type="Proteomes" id="UP000215914">
    <property type="component" value="Unassembled WGS sequence"/>
</dbReference>
<dbReference type="Gramene" id="mRNA:HanXRQr2_Chr01g0024051">
    <property type="protein sequence ID" value="CDS:HanXRQr2_Chr01g0024051.1"/>
    <property type="gene ID" value="HanXRQr2_Chr01g0024051"/>
</dbReference>
<reference evidence="1" key="2">
    <citation type="submission" date="2020-06" db="EMBL/GenBank/DDBJ databases">
        <title>Helianthus annuus Genome sequencing and assembly Release 2.</title>
        <authorList>
            <person name="Gouzy J."/>
            <person name="Langlade N."/>
            <person name="Munos S."/>
        </authorList>
    </citation>
    <scope>NUCLEOTIDE SEQUENCE</scope>
    <source>
        <tissue evidence="1">Leaves</tissue>
    </source>
</reference>
<name>A0A9K3P327_HELAN</name>
<organism evidence="1 2">
    <name type="scientific">Helianthus annuus</name>
    <name type="common">Common sunflower</name>
    <dbReference type="NCBI Taxonomy" id="4232"/>
    <lineage>
        <taxon>Eukaryota</taxon>
        <taxon>Viridiplantae</taxon>
        <taxon>Streptophyta</taxon>
        <taxon>Embryophyta</taxon>
        <taxon>Tracheophyta</taxon>
        <taxon>Spermatophyta</taxon>
        <taxon>Magnoliopsida</taxon>
        <taxon>eudicotyledons</taxon>
        <taxon>Gunneridae</taxon>
        <taxon>Pentapetalae</taxon>
        <taxon>asterids</taxon>
        <taxon>campanulids</taxon>
        <taxon>Asterales</taxon>
        <taxon>Asteraceae</taxon>
        <taxon>Asteroideae</taxon>
        <taxon>Heliantheae alliance</taxon>
        <taxon>Heliantheae</taxon>
        <taxon>Helianthus</taxon>
    </lineage>
</organism>
<dbReference type="AlphaFoldDB" id="A0A9K3P327"/>
<keyword evidence="2" id="KW-1185">Reference proteome</keyword>
<evidence type="ECO:0000313" key="1">
    <source>
        <dbReference type="EMBL" id="KAF5822231.1"/>
    </source>
</evidence>
<accession>A0A9K3P327</accession>
<dbReference type="EMBL" id="MNCJ02000316">
    <property type="protein sequence ID" value="KAF5822231.1"/>
    <property type="molecule type" value="Genomic_DNA"/>
</dbReference>
<evidence type="ECO:0000313" key="2">
    <source>
        <dbReference type="Proteomes" id="UP000215914"/>
    </source>
</evidence>